<name>A0AAY4EJ16_9TELE</name>
<evidence type="ECO:0008006" key="10">
    <source>
        <dbReference type="Google" id="ProtNLM"/>
    </source>
</evidence>
<dbReference type="Ensembl" id="ENSDCDT00010068029.1">
    <property type="protein sequence ID" value="ENSDCDP00010057349.1"/>
    <property type="gene ID" value="ENSDCDG00010032484.1"/>
</dbReference>
<dbReference type="GO" id="GO:0000070">
    <property type="term" value="P:mitotic sister chromatid segregation"/>
    <property type="evidence" value="ECO:0007669"/>
    <property type="project" value="TreeGrafter"/>
</dbReference>
<dbReference type="InterPro" id="IPR012485">
    <property type="entry name" value="CENP-I"/>
</dbReference>
<comment type="subcellular location">
    <subcellularLocation>
        <location evidence="2">Chromosome</location>
        <location evidence="2">Centromere</location>
    </subcellularLocation>
    <subcellularLocation>
        <location evidence="1">Nucleus</location>
    </subcellularLocation>
</comment>
<gene>
    <name evidence="8" type="primary">CENPI</name>
</gene>
<accession>A0AAY4EJ16</accession>
<dbReference type="PANTHER" id="PTHR48208:SF2">
    <property type="entry name" value="CENTROMERE PROTEIN I"/>
    <property type="match status" value="1"/>
</dbReference>
<organism evidence="8 9">
    <name type="scientific">Denticeps clupeoides</name>
    <name type="common">denticle herring</name>
    <dbReference type="NCBI Taxonomy" id="299321"/>
    <lineage>
        <taxon>Eukaryota</taxon>
        <taxon>Metazoa</taxon>
        <taxon>Chordata</taxon>
        <taxon>Craniata</taxon>
        <taxon>Vertebrata</taxon>
        <taxon>Euteleostomi</taxon>
        <taxon>Actinopterygii</taxon>
        <taxon>Neopterygii</taxon>
        <taxon>Teleostei</taxon>
        <taxon>Clupei</taxon>
        <taxon>Clupeiformes</taxon>
        <taxon>Denticipitoidei</taxon>
        <taxon>Denticipitidae</taxon>
        <taxon>Denticeps</taxon>
    </lineage>
</organism>
<dbReference type="Proteomes" id="UP000694580">
    <property type="component" value="Chromosome 18"/>
</dbReference>
<sequence length="716" mass="81647">MSKTMSKSHNVSEAESCIHGAANRSSRRSERRRADVEDPFGRALEYFSQVKAGTPVKGNDALENNLVLVERVALGRGLPPGAVATLLDFALSLRLGSSVCSRVLKFLIPASAVPQDSVVRGVSWFCMGKMPVSAQILFLRWILTMFDLIDSKDQLRSIYGFIFSFVTDEVLSPYVCHLLYLLTTKEHVQPFRVRKLLEVQAKMGRQPPLTQLLALYKVLCPEMIAISMPSKTRGGFKNHNLPWKTALAAVLKKNKTAEAPSPPLSLDIKEKASTRKRKLHHLEVPQLSCGPEIESSRGKAVHLQQLRSFAQLLQNLDNIELPAQMGSLLSSSLALHYLDCVHDESALLRLNFWLGSVLHEEFLFCSRDGNPENSTEPSQFLDICLSLPQECFSSSEFFLFKFLAMWDGSLHQPQILSLLSDIPPLPVSRMKMFLFEPLQQLYFTSSVFFKCGVIECLRSMLWKWLTWHFVQTSHKELDVSLSSSRTMNLHMSEFLELVTELVQYVGRLASAGLQLENYHILLHHQTLNFYELVCDVYLKFNLPLFLLPPSGVIFPSLLATDPVTVDRLGYVIFRYRQNLMSAKEHKQQKKEPSFHISRDVFREFNLLMVAVVSCLWISKDCQVDVGTDVHKALVPLRTMLSYCKNYNLIHHPAFLNYAIEFHQKCWPEQTNVDLSSIQGKKYWYWYLEFLFSQGFDGLKDFIQNNMDHQSTPVGGH</sequence>
<evidence type="ECO:0000256" key="3">
    <source>
        <dbReference type="ARBA" id="ARBA00005470"/>
    </source>
</evidence>
<keyword evidence="5" id="KW-0539">Nucleus</keyword>
<evidence type="ECO:0000256" key="1">
    <source>
        <dbReference type="ARBA" id="ARBA00004123"/>
    </source>
</evidence>
<dbReference type="Pfam" id="PF07778">
    <property type="entry name" value="CENP-I"/>
    <property type="match status" value="1"/>
</dbReference>
<reference evidence="8 9" key="1">
    <citation type="submission" date="2020-06" db="EMBL/GenBank/DDBJ databases">
        <authorList>
            <consortium name="Wellcome Sanger Institute Data Sharing"/>
        </authorList>
    </citation>
    <scope>NUCLEOTIDE SEQUENCE [LARGE SCALE GENOMIC DNA]</scope>
</reference>
<dbReference type="GO" id="GO:0005634">
    <property type="term" value="C:nucleus"/>
    <property type="evidence" value="ECO:0007669"/>
    <property type="project" value="UniProtKB-SubCell"/>
</dbReference>
<evidence type="ECO:0000256" key="7">
    <source>
        <dbReference type="SAM" id="MobiDB-lite"/>
    </source>
</evidence>
<proteinExistence type="inferred from homology"/>
<dbReference type="GO" id="GO:0000939">
    <property type="term" value="C:inner kinetochore"/>
    <property type="evidence" value="ECO:0007669"/>
    <property type="project" value="TreeGrafter"/>
</dbReference>
<reference evidence="8" key="3">
    <citation type="submission" date="2025-09" db="UniProtKB">
        <authorList>
            <consortium name="Ensembl"/>
        </authorList>
    </citation>
    <scope>IDENTIFICATION</scope>
</reference>
<dbReference type="GeneTree" id="ENSGT00390000013235"/>
<dbReference type="AlphaFoldDB" id="A0AAY4EJ16"/>
<evidence type="ECO:0000256" key="2">
    <source>
        <dbReference type="ARBA" id="ARBA00004584"/>
    </source>
</evidence>
<evidence type="ECO:0000313" key="8">
    <source>
        <dbReference type="Ensembl" id="ENSDCDP00010057349.1"/>
    </source>
</evidence>
<feature type="region of interest" description="Disordered" evidence="7">
    <location>
        <begin position="1"/>
        <end position="35"/>
    </location>
</feature>
<evidence type="ECO:0000256" key="4">
    <source>
        <dbReference type="ARBA" id="ARBA00022454"/>
    </source>
</evidence>
<keyword evidence="9" id="KW-1185">Reference proteome</keyword>
<protein>
    <recommendedName>
        <fullName evidence="10">Centromere protein I</fullName>
    </recommendedName>
</protein>
<keyword evidence="6" id="KW-0137">Centromere</keyword>
<feature type="compositionally biased region" description="Polar residues" evidence="7">
    <location>
        <begin position="1"/>
        <end position="13"/>
    </location>
</feature>
<reference evidence="8" key="2">
    <citation type="submission" date="2025-08" db="UniProtKB">
        <authorList>
            <consortium name="Ensembl"/>
        </authorList>
    </citation>
    <scope>IDENTIFICATION</scope>
</reference>
<dbReference type="GO" id="GO:0034080">
    <property type="term" value="P:CENP-A containing chromatin assembly"/>
    <property type="evidence" value="ECO:0007669"/>
    <property type="project" value="TreeGrafter"/>
</dbReference>
<evidence type="ECO:0000313" key="9">
    <source>
        <dbReference type="Proteomes" id="UP000694580"/>
    </source>
</evidence>
<keyword evidence="4" id="KW-0158">Chromosome</keyword>
<evidence type="ECO:0000256" key="6">
    <source>
        <dbReference type="ARBA" id="ARBA00023328"/>
    </source>
</evidence>
<comment type="similarity">
    <text evidence="3">Belongs to the CENP-I/CTF3 family.</text>
</comment>
<dbReference type="PANTHER" id="PTHR48208">
    <property type="entry name" value="CENTROMERE PROTEIN I"/>
    <property type="match status" value="1"/>
</dbReference>
<evidence type="ECO:0000256" key="5">
    <source>
        <dbReference type="ARBA" id="ARBA00023242"/>
    </source>
</evidence>